<dbReference type="InterPro" id="IPR011360">
    <property type="entry name" value="Compl_C2_B"/>
</dbReference>
<accession>A0A9D3TB90</accession>
<dbReference type="GO" id="GO:0006508">
    <property type="term" value="P:proteolysis"/>
    <property type="evidence" value="ECO:0007669"/>
    <property type="project" value="UniProtKB-KW"/>
</dbReference>
<keyword evidence="6" id="KW-0399">Innate immunity</keyword>
<evidence type="ECO:0000256" key="11">
    <source>
        <dbReference type="ARBA" id="ARBA00022801"/>
    </source>
</evidence>
<gene>
    <name evidence="23" type="ORF">MATL_G00117700</name>
</gene>
<dbReference type="Pfam" id="PF00084">
    <property type="entry name" value="Sushi"/>
    <property type="match status" value="3"/>
</dbReference>
<evidence type="ECO:0000313" key="23">
    <source>
        <dbReference type="EMBL" id="KAG7470817.1"/>
    </source>
</evidence>
<dbReference type="PROSITE" id="PS50240">
    <property type="entry name" value="TRYPSIN_DOM"/>
    <property type="match status" value="1"/>
</dbReference>
<evidence type="ECO:0000256" key="6">
    <source>
        <dbReference type="ARBA" id="ARBA00022588"/>
    </source>
</evidence>
<dbReference type="InterPro" id="IPR018114">
    <property type="entry name" value="TRYPSIN_HIS"/>
</dbReference>
<dbReference type="GO" id="GO:0070062">
    <property type="term" value="C:extracellular exosome"/>
    <property type="evidence" value="ECO:0007669"/>
    <property type="project" value="TreeGrafter"/>
</dbReference>
<keyword evidence="13" id="KW-0391">Immunity</keyword>
<evidence type="ECO:0000256" key="9">
    <source>
        <dbReference type="ARBA" id="ARBA00022729"/>
    </source>
</evidence>
<dbReference type="GO" id="GO:0045087">
    <property type="term" value="P:innate immune response"/>
    <property type="evidence" value="ECO:0007669"/>
    <property type="project" value="UniProtKB-KW"/>
</dbReference>
<evidence type="ECO:0000256" key="14">
    <source>
        <dbReference type="ARBA" id="ARBA00023157"/>
    </source>
</evidence>
<evidence type="ECO:0000256" key="17">
    <source>
        <dbReference type="PIRSR" id="PIRSR001154-1"/>
    </source>
</evidence>
<evidence type="ECO:0000256" key="7">
    <source>
        <dbReference type="ARBA" id="ARBA00022659"/>
    </source>
</evidence>
<feature type="domain" description="Peptidase S1" evidence="21">
    <location>
        <begin position="484"/>
        <end position="725"/>
    </location>
</feature>
<dbReference type="InterPro" id="IPR001314">
    <property type="entry name" value="Peptidase_S1A"/>
</dbReference>
<dbReference type="InterPro" id="IPR001254">
    <property type="entry name" value="Trypsin_dom"/>
</dbReference>
<dbReference type="Gene3D" id="2.10.70.10">
    <property type="entry name" value="Complement Module, domain 1"/>
    <property type="match status" value="3"/>
</dbReference>
<organism evidence="23 24">
    <name type="scientific">Megalops atlanticus</name>
    <name type="common">Tarpon</name>
    <name type="synonym">Clupea gigantea</name>
    <dbReference type="NCBI Taxonomy" id="7932"/>
    <lineage>
        <taxon>Eukaryota</taxon>
        <taxon>Metazoa</taxon>
        <taxon>Chordata</taxon>
        <taxon>Craniata</taxon>
        <taxon>Vertebrata</taxon>
        <taxon>Euteleostomi</taxon>
        <taxon>Actinopterygii</taxon>
        <taxon>Neopterygii</taxon>
        <taxon>Teleostei</taxon>
        <taxon>Elopiformes</taxon>
        <taxon>Megalopidae</taxon>
        <taxon>Megalops</taxon>
    </lineage>
</organism>
<name>A0A9D3TB90_MEGAT</name>
<evidence type="ECO:0000259" key="21">
    <source>
        <dbReference type="PROSITE" id="PS50240"/>
    </source>
</evidence>
<dbReference type="InterPro" id="IPR002035">
    <property type="entry name" value="VWF_A"/>
</dbReference>
<reference evidence="23" key="1">
    <citation type="submission" date="2021-01" db="EMBL/GenBank/DDBJ databases">
        <authorList>
            <person name="Zahm M."/>
            <person name="Roques C."/>
            <person name="Cabau C."/>
            <person name="Klopp C."/>
            <person name="Donnadieu C."/>
            <person name="Jouanno E."/>
            <person name="Lampietro C."/>
            <person name="Louis A."/>
            <person name="Herpin A."/>
            <person name="Echchiki A."/>
            <person name="Berthelot C."/>
            <person name="Parey E."/>
            <person name="Roest-Crollius H."/>
            <person name="Braasch I."/>
            <person name="Postlethwait J."/>
            <person name="Bobe J."/>
            <person name="Montfort J."/>
            <person name="Bouchez O."/>
            <person name="Begum T."/>
            <person name="Mejri S."/>
            <person name="Adams A."/>
            <person name="Chen W.-J."/>
            <person name="Guiguen Y."/>
        </authorList>
    </citation>
    <scope>NUCLEOTIDE SEQUENCE</scope>
    <source>
        <strain evidence="23">YG-15Mar2019-1</strain>
        <tissue evidence="23">Brain</tissue>
    </source>
</reference>
<dbReference type="AlphaFoldDB" id="A0A9D3TB90"/>
<keyword evidence="8" id="KW-0645">Protease</keyword>
<feature type="chain" id="PRO_5039468888" description="C3/C5 convertase" evidence="19">
    <location>
        <begin position="22"/>
        <end position="733"/>
    </location>
</feature>
<keyword evidence="7 18" id="KW-0768">Sushi</keyword>
<feature type="signal peptide" evidence="19">
    <location>
        <begin position="1"/>
        <end position="21"/>
    </location>
</feature>
<comment type="cofactor">
    <cofactor evidence="2">
        <name>Mg(2+)</name>
        <dbReference type="ChEBI" id="CHEBI:18420"/>
    </cofactor>
</comment>
<keyword evidence="11" id="KW-0378">Hydrolase</keyword>
<dbReference type="PROSITE" id="PS00134">
    <property type="entry name" value="TRYPSIN_HIS"/>
    <property type="match status" value="1"/>
</dbReference>
<dbReference type="InterPro" id="IPR009003">
    <property type="entry name" value="Peptidase_S1_PA"/>
</dbReference>
<comment type="caution">
    <text evidence="23">The sequence shown here is derived from an EMBL/GenBank/DDBJ whole genome shotgun (WGS) entry which is preliminary data.</text>
</comment>
<dbReference type="GO" id="GO:0006956">
    <property type="term" value="P:complement activation"/>
    <property type="evidence" value="ECO:0007669"/>
    <property type="project" value="InterPro"/>
</dbReference>
<feature type="disulfide bond" evidence="18">
    <location>
        <begin position="139"/>
        <end position="166"/>
    </location>
</feature>
<dbReference type="SUPFAM" id="SSF57535">
    <property type="entry name" value="Complement control module/SCR domain"/>
    <property type="match status" value="3"/>
</dbReference>
<dbReference type="PROSITE" id="PS50923">
    <property type="entry name" value="SUSHI"/>
    <property type="match status" value="3"/>
</dbReference>
<dbReference type="SMART" id="SM00020">
    <property type="entry name" value="Tryp_SPc"/>
    <property type="match status" value="1"/>
</dbReference>
<dbReference type="InterPro" id="IPR036465">
    <property type="entry name" value="vWFA_dom_sf"/>
</dbReference>
<dbReference type="SMART" id="SM00032">
    <property type="entry name" value="CCP"/>
    <property type="match status" value="3"/>
</dbReference>
<dbReference type="PRINTS" id="PR00722">
    <property type="entry name" value="CHYMOTRYPSIN"/>
</dbReference>
<dbReference type="PANTHER" id="PTHR46393:SF8">
    <property type="entry name" value="COMPLEMENT C2"/>
    <property type="match status" value="1"/>
</dbReference>
<dbReference type="GO" id="GO:0004252">
    <property type="term" value="F:serine-type endopeptidase activity"/>
    <property type="evidence" value="ECO:0007669"/>
    <property type="project" value="InterPro"/>
</dbReference>
<protein>
    <recommendedName>
        <fullName evidence="16">C3/C5 convertase</fullName>
    </recommendedName>
</protein>
<evidence type="ECO:0000256" key="16">
    <source>
        <dbReference type="ARBA" id="ARBA00029636"/>
    </source>
</evidence>
<evidence type="ECO:0000256" key="8">
    <source>
        <dbReference type="ARBA" id="ARBA00022670"/>
    </source>
</evidence>
<dbReference type="PROSITE" id="PS50234">
    <property type="entry name" value="VWFA"/>
    <property type="match status" value="1"/>
</dbReference>
<sequence length="733" mass="81731">MTMQGCVVAVLCAAYLVISFGEVQKQEESEDYDYDYAYLPKNCSVSESIAGGWVSYSEGGAAGSTLTYHCEEGHYPFPVSQRVCSTEGEWSTMRLANGRTVAQATCKEVLCPAQLQLDNGEFWPREQWFRSGETQEFSCQDGFTLYGSAVRNCTPWGEWTGTTPVCDDQVDDCMNPGTPPGALRSGDHFRVGEKVQYRCHMGLDLLGSSERVCLESREWSGSDARCLAQFAFDSPNMVAQAMAGSLAGVMDVTSPEFKKKVSFGRSIRPGEGRLNVFILLDNSGSISEKHFLEARKAIEGLIRKLDSYEVNLKYEIISYASQARNIVSIVDPESHNADYVLHELREFKRTDHGTKRGTNLYAALHMVYASMAFLKESKESKFNETQNVILIVTDGQSNTGKSPKNALMRIRALLDLKDSLDHTHENLLDVYVFGVGSEVRKKELNEIASKKQKEKHIFILEKFKDLGEVFDEMISDSAVTMCGIAQESVKKSKENTRPWNVEITTMIMGKMENCKGSIVTQNWIMTAAHCFNETAVTHPKTVTVKHGKHEVKTAVSVILHPQYNVRGLRHKNVKEFYDYDIALIKLNQSIQVSGASRPICLPCTKPASSALKMGPESTCEQHKKALFHLEETQAHFLTKNYERKQTHIQTGAKRLECIKHAAVTFSPETTVSLTEVVTDRFLCTGGSQSYKDAVTCKGDSGGSLFLRKRQRYLQGGCSKLGQQGCVLQTIKDT</sequence>
<evidence type="ECO:0000256" key="13">
    <source>
        <dbReference type="ARBA" id="ARBA00022859"/>
    </source>
</evidence>
<evidence type="ECO:0000313" key="24">
    <source>
        <dbReference type="Proteomes" id="UP001046870"/>
    </source>
</evidence>
<dbReference type="Pfam" id="PF00089">
    <property type="entry name" value="Trypsin"/>
    <property type="match status" value="1"/>
</dbReference>
<dbReference type="Gene3D" id="3.40.50.410">
    <property type="entry name" value="von Willebrand factor, type A domain"/>
    <property type="match status" value="1"/>
</dbReference>
<comment type="cofactor">
    <cofactor evidence="1">
        <name>Mn(2+)</name>
        <dbReference type="ChEBI" id="CHEBI:29035"/>
    </cofactor>
</comment>
<keyword evidence="5" id="KW-0964">Secreted</keyword>
<evidence type="ECO:0000256" key="4">
    <source>
        <dbReference type="ARBA" id="ARBA00004613"/>
    </source>
</evidence>
<feature type="active site" description="Charge relay system" evidence="17">
    <location>
        <position position="529"/>
    </location>
</feature>
<feature type="domain" description="Sushi" evidence="22">
    <location>
        <begin position="41"/>
        <end position="108"/>
    </location>
</feature>
<evidence type="ECO:0000256" key="2">
    <source>
        <dbReference type="ARBA" id="ARBA00001946"/>
    </source>
</evidence>
<evidence type="ECO:0000256" key="3">
    <source>
        <dbReference type="ARBA" id="ARBA00004241"/>
    </source>
</evidence>
<feature type="domain" description="Sushi" evidence="22">
    <location>
        <begin position="171"/>
        <end position="228"/>
    </location>
</feature>
<keyword evidence="10" id="KW-0677">Repeat</keyword>
<dbReference type="GO" id="GO:0009986">
    <property type="term" value="C:cell surface"/>
    <property type="evidence" value="ECO:0007669"/>
    <property type="project" value="UniProtKB-SubCell"/>
</dbReference>
<evidence type="ECO:0000259" key="22">
    <source>
        <dbReference type="PROSITE" id="PS50923"/>
    </source>
</evidence>
<evidence type="ECO:0000256" key="12">
    <source>
        <dbReference type="ARBA" id="ARBA00022825"/>
    </source>
</evidence>
<evidence type="ECO:0000256" key="15">
    <source>
        <dbReference type="ARBA" id="ARBA00023180"/>
    </source>
</evidence>
<evidence type="ECO:0000256" key="1">
    <source>
        <dbReference type="ARBA" id="ARBA00001936"/>
    </source>
</evidence>
<dbReference type="SUPFAM" id="SSF53300">
    <property type="entry name" value="vWA-like"/>
    <property type="match status" value="1"/>
</dbReference>
<dbReference type="SUPFAM" id="SSF50494">
    <property type="entry name" value="Trypsin-like serine proteases"/>
    <property type="match status" value="1"/>
</dbReference>
<dbReference type="Proteomes" id="UP001046870">
    <property type="component" value="Chromosome 9"/>
</dbReference>
<dbReference type="OrthoDB" id="6127264at2759"/>
<evidence type="ECO:0000256" key="5">
    <source>
        <dbReference type="ARBA" id="ARBA00022525"/>
    </source>
</evidence>
<dbReference type="Pfam" id="PF00092">
    <property type="entry name" value="VWA"/>
    <property type="match status" value="1"/>
</dbReference>
<dbReference type="Gene3D" id="2.40.10.120">
    <property type="match status" value="1"/>
</dbReference>
<evidence type="ECO:0000259" key="20">
    <source>
        <dbReference type="PROSITE" id="PS50234"/>
    </source>
</evidence>
<feature type="active site" description="Charge relay system" evidence="17">
    <location>
        <position position="580"/>
    </location>
</feature>
<dbReference type="SMART" id="SM00327">
    <property type="entry name" value="VWA"/>
    <property type="match status" value="1"/>
</dbReference>
<proteinExistence type="predicted"/>
<keyword evidence="12" id="KW-0720">Serine protease</keyword>
<evidence type="ECO:0000256" key="18">
    <source>
        <dbReference type="PROSITE-ProRule" id="PRU00302"/>
    </source>
</evidence>
<dbReference type="EMBL" id="JAFDVH010000009">
    <property type="protein sequence ID" value="KAG7470817.1"/>
    <property type="molecule type" value="Genomic_DNA"/>
</dbReference>
<evidence type="ECO:0000256" key="19">
    <source>
        <dbReference type="SAM" id="SignalP"/>
    </source>
</evidence>
<keyword evidence="15" id="KW-0325">Glycoprotein</keyword>
<feature type="active site" description="Charge relay system" evidence="17">
    <location>
        <position position="700"/>
    </location>
</feature>
<feature type="domain" description="VWFA" evidence="20">
    <location>
        <begin position="275"/>
        <end position="473"/>
    </location>
</feature>
<comment type="caution">
    <text evidence="18">Lacks conserved residue(s) required for the propagation of feature annotation.</text>
</comment>
<dbReference type="CDD" id="cd00033">
    <property type="entry name" value="CCP"/>
    <property type="match status" value="3"/>
</dbReference>
<evidence type="ECO:0000256" key="10">
    <source>
        <dbReference type="ARBA" id="ARBA00022737"/>
    </source>
</evidence>
<dbReference type="InterPro" id="IPR000436">
    <property type="entry name" value="Sushi_SCR_CCP_dom"/>
</dbReference>
<dbReference type="PIRSF" id="PIRSF001154">
    <property type="entry name" value="Compl_C2_B"/>
    <property type="match status" value="1"/>
</dbReference>
<dbReference type="PANTHER" id="PTHR46393">
    <property type="entry name" value="SUSHI DOMAIN-CONTAINING PROTEIN"/>
    <property type="match status" value="1"/>
</dbReference>
<keyword evidence="9 19" id="KW-0732">Signal</keyword>
<keyword evidence="14 18" id="KW-1015">Disulfide bond</keyword>
<feature type="disulfide bond" evidence="18">
    <location>
        <begin position="199"/>
        <end position="226"/>
    </location>
</feature>
<comment type="subcellular location">
    <subcellularLocation>
        <location evidence="3">Cell surface</location>
    </subcellularLocation>
    <subcellularLocation>
        <location evidence="4">Secreted</location>
    </subcellularLocation>
</comment>
<dbReference type="GO" id="GO:0009617">
    <property type="term" value="P:response to bacterium"/>
    <property type="evidence" value="ECO:0007669"/>
    <property type="project" value="TreeGrafter"/>
</dbReference>
<dbReference type="FunFam" id="2.40.10.10:FF:000068">
    <property type="entry name" value="transmembrane protease serine 2"/>
    <property type="match status" value="1"/>
</dbReference>
<dbReference type="InterPro" id="IPR035976">
    <property type="entry name" value="Sushi/SCR/CCP_sf"/>
</dbReference>
<keyword evidence="24" id="KW-1185">Reference proteome</keyword>
<feature type="domain" description="Sushi" evidence="22">
    <location>
        <begin position="109"/>
        <end position="168"/>
    </location>
</feature>